<dbReference type="RefSeq" id="WP_025075131.1">
    <property type="nucleotide sequence ID" value="NZ_FQVD01000021.1"/>
</dbReference>
<evidence type="ECO:0000313" key="4">
    <source>
        <dbReference type="Proteomes" id="UP000184436"/>
    </source>
</evidence>
<dbReference type="InterPro" id="IPR017937">
    <property type="entry name" value="Thioredoxin_CS"/>
</dbReference>
<sequence>MKRLFFVCTIVMYILSVQTIQGQRVVPAQGAQMTPAQGMQMTFAKTDGVAFRELSFSEALKVAKAENKLLFVDCFTTWCAPCRKLSNVVFKDSLVADYFNSHFVNLKMDMEKGEGIEIKKKYEVRGYPTLLFLNSTGEVVYRLLGADEAPELLKKVKLGVESGGLSGLRKRYQSGERDLDFVGGYINVLAAANCEKEAGKVATDFLQGKEQKLLEDEAYFWIFYNYVHDINSSAFLYIVSHKKEIADRFPRQAAAIDRRLLEDWIDGSYTFLKVDESKHCIFDEQGLNAYVARMKQMNVAEADMIGESLRLKKDAMMNQWDSFVIRGDKLLASNTILGDEGHLLQWVKWLDKECEDQSLREKAAKWCDKACEDLIKRNEEIKKNLPPSAIPAISMVDYKGQLLQIANKLRKPIEKG</sequence>
<accession>A0A1M5BY57</accession>
<feature type="domain" description="Thioredoxin" evidence="2">
    <location>
        <begin position="32"/>
        <end position="161"/>
    </location>
</feature>
<dbReference type="PROSITE" id="PS00194">
    <property type="entry name" value="THIOREDOXIN_1"/>
    <property type="match status" value="1"/>
</dbReference>
<dbReference type="SUPFAM" id="SSF52833">
    <property type="entry name" value="Thioredoxin-like"/>
    <property type="match status" value="1"/>
</dbReference>
<dbReference type="EMBL" id="FQVD01000021">
    <property type="protein sequence ID" value="SHF47346.1"/>
    <property type="molecule type" value="Genomic_DNA"/>
</dbReference>
<evidence type="ECO:0000313" key="3">
    <source>
        <dbReference type="EMBL" id="SHF47346.1"/>
    </source>
</evidence>
<dbReference type="STRING" id="871325.SAMN05444349_12129"/>
<dbReference type="InterPro" id="IPR036249">
    <property type="entry name" value="Thioredoxin-like_sf"/>
</dbReference>
<dbReference type="GO" id="GO:0045454">
    <property type="term" value="P:cell redox homeostasis"/>
    <property type="evidence" value="ECO:0007669"/>
    <property type="project" value="TreeGrafter"/>
</dbReference>
<dbReference type="Pfam" id="PF00085">
    <property type="entry name" value="Thioredoxin"/>
    <property type="match status" value="1"/>
</dbReference>
<dbReference type="GO" id="GO:0015035">
    <property type="term" value="F:protein-disulfide reductase activity"/>
    <property type="evidence" value="ECO:0007669"/>
    <property type="project" value="TreeGrafter"/>
</dbReference>
<protein>
    <submittedName>
        <fullName evidence="3">Thioredoxin</fullName>
    </submittedName>
</protein>
<evidence type="ECO:0000256" key="1">
    <source>
        <dbReference type="ARBA" id="ARBA00023284"/>
    </source>
</evidence>
<gene>
    <name evidence="3" type="ORF">SAMN05444349_12129</name>
</gene>
<dbReference type="PANTHER" id="PTHR32234:SF0">
    <property type="entry name" value="THIOL:DISULFIDE INTERCHANGE PROTEIN DSBD"/>
    <property type="match status" value="1"/>
</dbReference>
<dbReference type="InterPro" id="IPR013766">
    <property type="entry name" value="Thioredoxin_domain"/>
</dbReference>
<dbReference type="PANTHER" id="PTHR32234">
    <property type="entry name" value="THIOL:DISULFIDE INTERCHANGE PROTEIN DSBD"/>
    <property type="match status" value="1"/>
</dbReference>
<dbReference type="CDD" id="cd02947">
    <property type="entry name" value="TRX_family"/>
    <property type="match status" value="1"/>
</dbReference>
<dbReference type="PROSITE" id="PS51352">
    <property type="entry name" value="THIOREDOXIN_2"/>
    <property type="match status" value="1"/>
</dbReference>
<keyword evidence="4" id="KW-1185">Reference proteome</keyword>
<dbReference type="OrthoDB" id="1099736at2"/>
<evidence type="ECO:0000259" key="2">
    <source>
        <dbReference type="PROSITE" id="PS51352"/>
    </source>
</evidence>
<reference evidence="3 4" key="1">
    <citation type="submission" date="2016-11" db="EMBL/GenBank/DDBJ databases">
        <authorList>
            <person name="Jaros S."/>
            <person name="Januszkiewicz K."/>
            <person name="Wedrychowicz H."/>
        </authorList>
    </citation>
    <scope>NUCLEOTIDE SEQUENCE [LARGE SCALE GENOMIC DNA]</scope>
    <source>
        <strain evidence="3 4">DSM 26883</strain>
    </source>
</reference>
<dbReference type="AlphaFoldDB" id="A0A1M5BY57"/>
<proteinExistence type="predicted"/>
<keyword evidence="1" id="KW-0676">Redox-active center</keyword>
<dbReference type="Proteomes" id="UP000184436">
    <property type="component" value="Unassembled WGS sequence"/>
</dbReference>
<name>A0A1M5BY57_9BACE</name>
<dbReference type="Gene3D" id="3.40.30.10">
    <property type="entry name" value="Glutaredoxin"/>
    <property type="match status" value="1"/>
</dbReference>
<organism evidence="3 4">
    <name type="scientific">Bacteroides faecichinchillae</name>
    <dbReference type="NCBI Taxonomy" id="871325"/>
    <lineage>
        <taxon>Bacteria</taxon>
        <taxon>Pseudomonadati</taxon>
        <taxon>Bacteroidota</taxon>
        <taxon>Bacteroidia</taxon>
        <taxon>Bacteroidales</taxon>
        <taxon>Bacteroidaceae</taxon>
        <taxon>Bacteroides</taxon>
    </lineage>
</organism>